<dbReference type="SUPFAM" id="SSF54909">
    <property type="entry name" value="Dimeric alpha+beta barrel"/>
    <property type="match status" value="1"/>
</dbReference>
<dbReference type="Gene3D" id="1.10.10.10">
    <property type="entry name" value="Winged helix-like DNA-binding domain superfamily/Winged helix DNA-binding domain"/>
    <property type="match status" value="1"/>
</dbReference>
<dbReference type="InterPro" id="IPR000485">
    <property type="entry name" value="AsnC-type_HTH_dom"/>
</dbReference>
<dbReference type="InterPro" id="IPR019887">
    <property type="entry name" value="Tscrpt_reg_AsnC/Lrp_C"/>
</dbReference>
<gene>
    <name evidence="5" type="primary">decR_5</name>
    <name evidence="5" type="ORF">POI8812_03407</name>
</gene>
<dbReference type="Pfam" id="PF01037">
    <property type="entry name" value="AsnC_trans_reg"/>
    <property type="match status" value="1"/>
</dbReference>
<keyword evidence="6" id="KW-1185">Reference proteome</keyword>
<accession>A0A2R8AFU8</accession>
<dbReference type="Gene3D" id="3.30.70.920">
    <property type="match status" value="1"/>
</dbReference>
<dbReference type="PROSITE" id="PS50956">
    <property type="entry name" value="HTH_ASNC_2"/>
    <property type="match status" value="1"/>
</dbReference>
<dbReference type="GO" id="GO:0006355">
    <property type="term" value="P:regulation of DNA-templated transcription"/>
    <property type="evidence" value="ECO:0007669"/>
    <property type="project" value="UniProtKB-ARBA"/>
</dbReference>
<evidence type="ECO:0000313" key="5">
    <source>
        <dbReference type="EMBL" id="SPF31056.1"/>
    </source>
</evidence>
<dbReference type="InterPro" id="IPR036390">
    <property type="entry name" value="WH_DNA-bd_sf"/>
</dbReference>
<evidence type="ECO:0000256" key="1">
    <source>
        <dbReference type="ARBA" id="ARBA00023015"/>
    </source>
</evidence>
<evidence type="ECO:0000256" key="3">
    <source>
        <dbReference type="ARBA" id="ARBA00023163"/>
    </source>
</evidence>
<dbReference type="SUPFAM" id="SSF46785">
    <property type="entry name" value="Winged helix' DNA-binding domain"/>
    <property type="match status" value="1"/>
</dbReference>
<evidence type="ECO:0000313" key="6">
    <source>
        <dbReference type="Proteomes" id="UP000244932"/>
    </source>
</evidence>
<sequence length="154" mass="17235">MIYQFDETDRSILHALQRDATLSVRALAEQLGQAQSTIWRRLAALEKAELIRKRVALLDPAKLGIGVCVFVQINLRGHSADIRKAFEALVARTPEIMDCFAVTGSFDYTLIVRTGSVEDFEALLMHRILDHDSVANAASHFSLRHVKHETALPL</sequence>
<dbReference type="InterPro" id="IPR019888">
    <property type="entry name" value="Tscrpt_reg_AsnC-like"/>
</dbReference>
<dbReference type="GO" id="GO:0005829">
    <property type="term" value="C:cytosol"/>
    <property type="evidence" value="ECO:0007669"/>
    <property type="project" value="TreeGrafter"/>
</dbReference>
<keyword evidence="1" id="KW-0805">Transcription regulation</keyword>
<dbReference type="OrthoDB" id="9813313at2"/>
<evidence type="ECO:0000256" key="2">
    <source>
        <dbReference type="ARBA" id="ARBA00023125"/>
    </source>
</evidence>
<dbReference type="Proteomes" id="UP000244932">
    <property type="component" value="Unassembled WGS sequence"/>
</dbReference>
<dbReference type="GO" id="GO:0043200">
    <property type="term" value="P:response to amino acid"/>
    <property type="evidence" value="ECO:0007669"/>
    <property type="project" value="TreeGrafter"/>
</dbReference>
<dbReference type="PRINTS" id="PR00033">
    <property type="entry name" value="HTHASNC"/>
</dbReference>
<feature type="domain" description="HTH asnC-type" evidence="4">
    <location>
        <begin position="5"/>
        <end position="66"/>
    </location>
</feature>
<proteinExistence type="predicted"/>
<dbReference type="InterPro" id="IPR011991">
    <property type="entry name" value="ArsR-like_HTH"/>
</dbReference>
<dbReference type="GO" id="GO:0043565">
    <property type="term" value="F:sequence-specific DNA binding"/>
    <property type="evidence" value="ECO:0007669"/>
    <property type="project" value="InterPro"/>
</dbReference>
<evidence type="ECO:0000259" key="4">
    <source>
        <dbReference type="PROSITE" id="PS50956"/>
    </source>
</evidence>
<reference evidence="5 6" key="1">
    <citation type="submission" date="2018-03" db="EMBL/GenBank/DDBJ databases">
        <authorList>
            <person name="Keele B.F."/>
        </authorList>
    </citation>
    <scope>NUCLEOTIDE SEQUENCE [LARGE SCALE GENOMIC DNA]</scope>
    <source>
        <strain evidence="5 6">CeCT 8812</strain>
    </source>
</reference>
<keyword evidence="3" id="KW-0804">Transcription</keyword>
<dbReference type="EMBL" id="OMKW01000004">
    <property type="protein sequence ID" value="SPF31056.1"/>
    <property type="molecule type" value="Genomic_DNA"/>
</dbReference>
<organism evidence="5 6">
    <name type="scientific">Pontivivens insulae</name>
    <dbReference type="NCBI Taxonomy" id="1639689"/>
    <lineage>
        <taxon>Bacteria</taxon>
        <taxon>Pseudomonadati</taxon>
        <taxon>Pseudomonadota</taxon>
        <taxon>Alphaproteobacteria</taxon>
        <taxon>Rhodobacterales</taxon>
        <taxon>Paracoccaceae</taxon>
        <taxon>Pontivivens</taxon>
    </lineage>
</organism>
<dbReference type="PANTHER" id="PTHR30154">
    <property type="entry name" value="LEUCINE-RESPONSIVE REGULATORY PROTEIN"/>
    <property type="match status" value="1"/>
</dbReference>
<dbReference type="InterPro" id="IPR036388">
    <property type="entry name" value="WH-like_DNA-bd_sf"/>
</dbReference>
<keyword evidence="2 5" id="KW-0238">DNA-binding</keyword>
<dbReference type="PANTHER" id="PTHR30154:SF34">
    <property type="entry name" value="TRANSCRIPTIONAL REGULATOR AZLB"/>
    <property type="match status" value="1"/>
</dbReference>
<dbReference type="InterPro" id="IPR011008">
    <property type="entry name" value="Dimeric_a/b-barrel"/>
</dbReference>
<dbReference type="SMART" id="SM00344">
    <property type="entry name" value="HTH_ASNC"/>
    <property type="match status" value="1"/>
</dbReference>
<name>A0A2R8AFU8_9RHOB</name>
<dbReference type="Pfam" id="PF13412">
    <property type="entry name" value="HTH_24"/>
    <property type="match status" value="1"/>
</dbReference>
<dbReference type="RefSeq" id="WP_108783728.1">
    <property type="nucleotide sequence ID" value="NZ_OMKW01000004.1"/>
</dbReference>
<dbReference type="CDD" id="cd00090">
    <property type="entry name" value="HTH_ARSR"/>
    <property type="match status" value="1"/>
</dbReference>
<protein>
    <submittedName>
        <fullName evidence="5">DNA-binding transcriptional activator DecR</fullName>
    </submittedName>
</protein>
<dbReference type="AlphaFoldDB" id="A0A2R8AFU8"/>